<keyword evidence="4" id="KW-1185">Reference proteome</keyword>
<evidence type="ECO:0000313" key="3">
    <source>
        <dbReference type="EMBL" id="SJZ68478.1"/>
    </source>
</evidence>
<sequence>MSFRDVLVVLRPYPAVTPAAAVEQAVALAATFASRLSAVACAIKPKVPRSILGNALLDVSAMVGEESRKSADDAHKLLAAFEQAARLRNVLGRQMFEACTPAVVPDLLVERARLYDLSILPTPEIAHVAQFDARWYAESIIFESGHPVIVLPRDGQGTMPKALDAVLVAWDKSRAASRAIADALPILKTATRVRLLTVVGEKRLPSSQSPAELVDHLALHGVKAVAEEVEADGRSIGKVLDDQVKGYAADLLVMGAYGHSRLREFVLGGATNSILSKPPTAVFLSH</sequence>
<evidence type="ECO:0000313" key="4">
    <source>
        <dbReference type="Proteomes" id="UP000190092"/>
    </source>
</evidence>
<dbReference type="Gene3D" id="3.40.50.12370">
    <property type="match status" value="1"/>
</dbReference>
<dbReference type="SUPFAM" id="SSF52402">
    <property type="entry name" value="Adenine nucleotide alpha hydrolases-like"/>
    <property type="match status" value="1"/>
</dbReference>
<dbReference type="PANTHER" id="PTHR46268:SF15">
    <property type="entry name" value="UNIVERSAL STRESS PROTEIN HP_0031"/>
    <property type="match status" value="1"/>
</dbReference>
<dbReference type="PRINTS" id="PR01438">
    <property type="entry name" value="UNVRSLSTRESS"/>
</dbReference>
<dbReference type="InterPro" id="IPR006016">
    <property type="entry name" value="UspA"/>
</dbReference>
<evidence type="ECO:0000259" key="2">
    <source>
        <dbReference type="Pfam" id="PF00582"/>
    </source>
</evidence>
<comment type="similarity">
    <text evidence="1">Belongs to the universal stress protein A family.</text>
</comment>
<organism evidence="3 4">
    <name type="scientific">Enhydrobacter aerosaccus</name>
    <dbReference type="NCBI Taxonomy" id="225324"/>
    <lineage>
        <taxon>Bacteria</taxon>
        <taxon>Pseudomonadati</taxon>
        <taxon>Pseudomonadota</taxon>
        <taxon>Alphaproteobacteria</taxon>
        <taxon>Hyphomicrobiales</taxon>
        <taxon>Enhydrobacter</taxon>
    </lineage>
</organism>
<evidence type="ECO:0000256" key="1">
    <source>
        <dbReference type="ARBA" id="ARBA00008791"/>
    </source>
</evidence>
<dbReference type="InterPro" id="IPR006015">
    <property type="entry name" value="Universal_stress_UspA"/>
</dbReference>
<dbReference type="RefSeq" id="WP_085933631.1">
    <property type="nucleotide sequence ID" value="NZ_FUWJ01000002.1"/>
</dbReference>
<dbReference type="Pfam" id="PF00582">
    <property type="entry name" value="Usp"/>
    <property type="match status" value="1"/>
</dbReference>
<name>A0A1T4MP28_9HYPH</name>
<feature type="domain" description="UspA" evidence="2">
    <location>
        <begin position="165"/>
        <end position="283"/>
    </location>
</feature>
<gene>
    <name evidence="3" type="ORF">SAMN02745126_01892</name>
</gene>
<dbReference type="EMBL" id="FUWJ01000002">
    <property type="protein sequence ID" value="SJZ68478.1"/>
    <property type="molecule type" value="Genomic_DNA"/>
</dbReference>
<proteinExistence type="inferred from homology"/>
<reference evidence="4" key="1">
    <citation type="submission" date="2017-02" db="EMBL/GenBank/DDBJ databases">
        <authorList>
            <person name="Varghese N."/>
            <person name="Submissions S."/>
        </authorList>
    </citation>
    <scope>NUCLEOTIDE SEQUENCE [LARGE SCALE GENOMIC DNA]</scope>
    <source>
        <strain evidence="4">ATCC 27094</strain>
    </source>
</reference>
<dbReference type="AlphaFoldDB" id="A0A1T4MP28"/>
<dbReference type="Proteomes" id="UP000190092">
    <property type="component" value="Unassembled WGS sequence"/>
</dbReference>
<dbReference type="PANTHER" id="PTHR46268">
    <property type="entry name" value="STRESS RESPONSE PROTEIN NHAX"/>
    <property type="match status" value="1"/>
</dbReference>
<dbReference type="CDD" id="cd00293">
    <property type="entry name" value="USP-like"/>
    <property type="match status" value="1"/>
</dbReference>
<dbReference type="STRING" id="225324.SAMN02745126_01892"/>
<accession>A0A1T4MP28</accession>
<dbReference type="OrthoDB" id="9804721at2"/>
<protein>
    <submittedName>
        <fullName evidence="3">Universal stress protein family protein</fullName>
    </submittedName>
</protein>